<reference evidence="1 2" key="1">
    <citation type="journal article" date="2016" name="Mol. Biol. Evol.">
        <title>Comparative Genomics of Early-Diverging Mushroom-Forming Fungi Provides Insights into the Origins of Lignocellulose Decay Capabilities.</title>
        <authorList>
            <person name="Nagy L.G."/>
            <person name="Riley R."/>
            <person name="Tritt A."/>
            <person name="Adam C."/>
            <person name="Daum C."/>
            <person name="Floudas D."/>
            <person name="Sun H."/>
            <person name="Yadav J.S."/>
            <person name="Pangilinan J."/>
            <person name="Larsson K.H."/>
            <person name="Matsuura K."/>
            <person name="Barry K."/>
            <person name="Labutti K."/>
            <person name="Kuo R."/>
            <person name="Ohm R.A."/>
            <person name="Bhattacharya S.S."/>
            <person name="Shirouzu T."/>
            <person name="Yoshinaga Y."/>
            <person name="Martin F.M."/>
            <person name="Grigoriev I.V."/>
            <person name="Hibbett D.S."/>
        </authorList>
    </citation>
    <scope>NUCLEOTIDE SEQUENCE [LARGE SCALE GENOMIC DNA]</scope>
    <source>
        <strain evidence="1 2">CBS 109695</strain>
    </source>
</reference>
<sequence>ATMFIDNQASIKSSQSFRSTPGHYLTDHLNRQMMRVFKRHPNLRLKISWIPGHCDVAGNEAVDIEAKKAATEGSSPDIHLPVLFRSKKPLPLSKSAMKQAFAADLKVRSTIMLSKSPRYGSISRIDNSVPSNKYQKLVQKLARPQASIIAQLRMGHAPLNKHLHRLKCADSPICGACEMEEETVMHY</sequence>
<dbReference type="EMBL" id="KV418193">
    <property type="protein sequence ID" value="KZP03027.1"/>
    <property type="molecule type" value="Genomic_DNA"/>
</dbReference>
<dbReference type="SUPFAM" id="SSF53098">
    <property type="entry name" value="Ribonuclease H-like"/>
    <property type="match status" value="1"/>
</dbReference>
<dbReference type="InterPro" id="IPR036397">
    <property type="entry name" value="RNaseH_sf"/>
</dbReference>
<feature type="non-terminal residue" evidence="1">
    <location>
        <position position="1"/>
    </location>
</feature>
<evidence type="ECO:0000313" key="1">
    <source>
        <dbReference type="EMBL" id="KZP03027.1"/>
    </source>
</evidence>
<dbReference type="STRING" id="436010.A0A167TKD4"/>
<evidence type="ECO:0000313" key="2">
    <source>
        <dbReference type="Proteomes" id="UP000076532"/>
    </source>
</evidence>
<keyword evidence="2" id="KW-1185">Reference proteome</keyword>
<proteinExistence type="predicted"/>
<dbReference type="Gene3D" id="3.30.420.10">
    <property type="entry name" value="Ribonuclease H-like superfamily/Ribonuclease H"/>
    <property type="match status" value="1"/>
</dbReference>
<gene>
    <name evidence="1" type="ORF">FIBSPDRAFT_769574</name>
</gene>
<dbReference type="Proteomes" id="UP000076532">
    <property type="component" value="Unassembled WGS sequence"/>
</dbReference>
<accession>A0A167TKD4</accession>
<dbReference type="AlphaFoldDB" id="A0A167TKD4"/>
<name>A0A167TKD4_9AGAM</name>
<dbReference type="OrthoDB" id="3265969at2759"/>
<dbReference type="GO" id="GO:0003676">
    <property type="term" value="F:nucleic acid binding"/>
    <property type="evidence" value="ECO:0007669"/>
    <property type="project" value="InterPro"/>
</dbReference>
<organism evidence="1 2">
    <name type="scientific">Athelia psychrophila</name>
    <dbReference type="NCBI Taxonomy" id="1759441"/>
    <lineage>
        <taxon>Eukaryota</taxon>
        <taxon>Fungi</taxon>
        <taxon>Dikarya</taxon>
        <taxon>Basidiomycota</taxon>
        <taxon>Agaricomycotina</taxon>
        <taxon>Agaricomycetes</taxon>
        <taxon>Agaricomycetidae</taxon>
        <taxon>Atheliales</taxon>
        <taxon>Atheliaceae</taxon>
        <taxon>Athelia</taxon>
    </lineage>
</organism>
<dbReference type="InterPro" id="IPR012337">
    <property type="entry name" value="RNaseH-like_sf"/>
</dbReference>
<protein>
    <submittedName>
        <fullName evidence="1">Uncharacterized protein</fullName>
    </submittedName>
</protein>